<dbReference type="Proteomes" id="UP000249016">
    <property type="component" value="Unassembled WGS sequence"/>
</dbReference>
<evidence type="ECO:0000256" key="1">
    <source>
        <dbReference type="SAM" id="MobiDB-lite"/>
    </source>
</evidence>
<dbReference type="RefSeq" id="WP_111340129.1">
    <property type="nucleotide sequence ID" value="NZ_QLII01000001.1"/>
</dbReference>
<gene>
    <name evidence="2" type="ORF">HMF3257_00305</name>
</gene>
<organism evidence="2 3">
    <name type="scientific">Spirosoma telluris</name>
    <dbReference type="NCBI Taxonomy" id="2183553"/>
    <lineage>
        <taxon>Bacteria</taxon>
        <taxon>Pseudomonadati</taxon>
        <taxon>Bacteroidota</taxon>
        <taxon>Cytophagia</taxon>
        <taxon>Cytophagales</taxon>
        <taxon>Cytophagaceae</taxon>
        <taxon>Spirosoma</taxon>
    </lineage>
</organism>
<reference evidence="2 3" key="1">
    <citation type="submission" date="2018-06" db="EMBL/GenBank/DDBJ databases">
        <title>Spirosoma sp. HMF3257 Genome sequencing and assembly.</title>
        <authorList>
            <person name="Kang H."/>
            <person name="Cha I."/>
            <person name="Kim H."/>
            <person name="Kang J."/>
            <person name="Joh K."/>
        </authorList>
    </citation>
    <scope>NUCLEOTIDE SEQUENCE [LARGE SCALE GENOMIC DNA]</scope>
    <source>
        <strain evidence="2 3">HMF3257</strain>
    </source>
</reference>
<sequence>MNTEQNYVGRGSHANNPEQTAQDATQNTPPFTDGQDQQEASLEAIPELSPIDFHTSPAGARQELDELIGRHLSEASAATDIEVINELFFFWLNKEYRKTTKEFGNHVTFNTLRITAFLMNLQEKWQTLKNREAHAAWVEKGGVNHG</sequence>
<protein>
    <submittedName>
        <fullName evidence="2">Uncharacterized protein</fullName>
    </submittedName>
</protein>
<dbReference type="AlphaFoldDB" id="A0A327NDK2"/>
<accession>A0A327NDK2</accession>
<keyword evidence="3" id="KW-1185">Reference proteome</keyword>
<dbReference type="EMBL" id="QLII01000001">
    <property type="protein sequence ID" value="RAI73247.1"/>
    <property type="molecule type" value="Genomic_DNA"/>
</dbReference>
<evidence type="ECO:0000313" key="3">
    <source>
        <dbReference type="Proteomes" id="UP000249016"/>
    </source>
</evidence>
<feature type="compositionally biased region" description="Polar residues" evidence="1">
    <location>
        <begin position="13"/>
        <end position="40"/>
    </location>
</feature>
<evidence type="ECO:0000313" key="2">
    <source>
        <dbReference type="EMBL" id="RAI73247.1"/>
    </source>
</evidence>
<feature type="region of interest" description="Disordered" evidence="1">
    <location>
        <begin position="1"/>
        <end position="40"/>
    </location>
</feature>
<proteinExistence type="predicted"/>
<name>A0A327NDK2_9BACT</name>
<comment type="caution">
    <text evidence="2">The sequence shown here is derived from an EMBL/GenBank/DDBJ whole genome shotgun (WGS) entry which is preliminary data.</text>
</comment>